<keyword evidence="3" id="KW-1185">Reference proteome</keyword>
<dbReference type="Gene3D" id="3.30.2090.10">
    <property type="entry name" value="Multidrug efflux transporter AcrB TolC docking domain, DN and DC subdomains"/>
    <property type="match status" value="2"/>
</dbReference>
<dbReference type="Proteomes" id="UP000727456">
    <property type="component" value="Unassembled WGS sequence"/>
</dbReference>
<dbReference type="SUPFAM" id="SSF82693">
    <property type="entry name" value="Multidrug efflux transporter AcrB pore domain, PN1, PN2, PC1 and PC2 subdomains"/>
    <property type="match status" value="4"/>
</dbReference>
<feature type="transmembrane region" description="Helical" evidence="1">
    <location>
        <begin position="356"/>
        <end position="374"/>
    </location>
</feature>
<dbReference type="SUPFAM" id="SSF82866">
    <property type="entry name" value="Multidrug efflux transporter AcrB transmembrane domain"/>
    <property type="match status" value="2"/>
</dbReference>
<dbReference type="Gene3D" id="3.30.70.1430">
    <property type="entry name" value="Multidrug efflux transporter AcrB pore domain"/>
    <property type="match status" value="2"/>
</dbReference>
<feature type="transmembrane region" description="Helical" evidence="1">
    <location>
        <begin position="977"/>
        <end position="999"/>
    </location>
</feature>
<feature type="transmembrane region" description="Helical" evidence="1">
    <location>
        <begin position="380"/>
        <end position="402"/>
    </location>
</feature>
<dbReference type="Pfam" id="PF00873">
    <property type="entry name" value="ACR_tran"/>
    <property type="match status" value="1"/>
</dbReference>
<name>A0ABX0TT50_9SPHN</name>
<dbReference type="InterPro" id="IPR027463">
    <property type="entry name" value="AcrB_DN_DC_subdom"/>
</dbReference>
<reference evidence="2 3" key="1">
    <citation type="submission" date="2020-03" db="EMBL/GenBank/DDBJ databases">
        <title>Genomic Encyclopedia of Type Strains, Phase III (KMG-III): the genomes of soil and plant-associated and newly described type strains.</title>
        <authorList>
            <person name="Whitman W."/>
        </authorList>
    </citation>
    <scope>NUCLEOTIDE SEQUENCE [LARGE SCALE GENOMIC DNA]</scope>
    <source>
        <strain evidence="2 3">CECT 8804</strain>
    </source>
</reference>
<feature type="transmembrane region" description="Helical" evidence="1">
    <location>
        <begin position="548"/>
        <end position="568"/>
    </location>
</feature>
<dbReference type="PANTHER" id="PTHR32063:SF21">
    <property type="entry name" value="MULTIDRUG RESISTANCE PROTEIN MDTB"/>
    <property type="match status" value="1"/>
</dbReference>
<comment type="caution">
    <text evidence="2">The sequence shown here is derived from an EMBL/GenBank/DDBJ whole genome shotgun (WGS) entry which is preliminary data.</text>
</comment>
<proteinExistence type="predicted"/>
<sequence>MNVPPGQLEDSDVTSIAPDRVNPSRPFILRPVATTLFMLAILLAGIVAYKFLPLSALPEVDYPTIQVTTSYPGASPDVMGLTVTAPLERQFGEMAGLSRMSSTSSAGASVITLQFNLDLSLDVAEQEVQAAINAANTLLPADLPAPPIYAKVNPADAPILSLGVTSDTRSLAEVQNMVDQRVANKISQLPGVGLVSLSGGQRPAVRIQANVQALAAHGLSLDTLRNAIAAANVNGAKGSFDGPTRSWTIDSNDQLSTAEEYKGLILAYRNGAPVRVSDVANVIDGSENTRIGAWMNRQPAIVVDVQRQPGANVIGTVDAIKESLPDLTAALPADVHVTLLTDRTTGIRTSVSDVQWELVFAVVLVTLAIFLFLGSWQATAIASIAVPLSIIGTFAAMLELGFSLNNLTLMALTIAAGFVVDDAIVVTENIARHLENGARPLAAALKGAQEIGFTIISLTVSLVAVLIPLLFMGDVVGRLFREFAITLAVTILISAVIALTLVPMLSARWLKAEHEMWKPRFVEKTMGAFDNLAHRYSRALDWVLARQAMALLVFAGSLVATAFLFVAIPKGLFPEQDTGQLQAVVATAQGVSFGRMSDLQAKVADAVLKDPDVESLSSNVGVDGSNAALNQGRMLINLKDKRTTSQARLIERLQERAREVAGVTLYVRPVQDLTIDAEGGPTQYRFALQGADQNEIQGWATKLVAELKGLKQVINITSDMQNEGRAVTVKVNRDTASRLGISLATIDSALYNAFGQRIISTIFTQTTQYRVILESQPGMLTDPQALSSLYVPTSGGNSVPLSTVASFVEGSAPLEVTRVAQFPAVTIGFDLAKGQSLGHAVDAITAAEKRVGIPASITTTFLGAANAFRASLQNEVWLILAAIVVVYIVLGVLYESFIHPITILSTLPSAGVGALLFLWITGNDLGVIGIIGIVLLIGIVKKNAIMMIDFALDAERTEGKDPDSAIRQAAHLRFRPIMMTTFAALFAALPLIFGAGMGSELRRPLGIAIAGGLIVSQALTLFTTPVIFLQFEALATRFGWRKQEEPELPLEAGA</sequence>
<dbReference type="RefSeq" id="WP_167072526.1">
    <property type="nucleotide sequence ID" value="NZ_JAAOZC010000002.1"/>
</dbReference>
<keyword evidence="1" id="KW-1133">Transmembrane helix</keyword>
<dbReference type="PRINTS" id="PR00702">
    <property type="entry name" value="ACRIFLAVINRP"/>
</dbReference>
<accession>A0ABX0TT50</accession>
<feature type="transmembrane region" description="Helical" evidence="1">
    <location>
        <begin position="876"/>
        <end position="894"/>
    </location>
</feature>
<dbReference type="Gene3D" id="3.30.70.1320">
    <property type="entry name" value="Multidrug efflux transporter AcrB pore domain like"/>
    <property type="match status" value="1"/>
</dbReference>
<feature type="transmembrane region" description="Helical" evidence="1">
    <location>
        <begin position="28"/>
        <end position="49"/>
    </location>
</feature>
<feature type="transmembrane region" description="Helical" evidence="1">
    <location>
        <begin position="914"/>
        <end position="940"/>
    </location>
</feature>
<dbReference type="Gene3D" id="1.20.1640.10">
    <property type="entry name" value="Multidrug efflux transporter AcrB transmembrane domain"/>
    <property type="match status" value="2"/>
</dbReference>
<evidence type="ECO:0000256" key="1">
    <source>
        <dbReference type="SAM" id="Phobius"/>
    </source>
</evidence>
<keyword evidence="1" id="KW-0812">Transmembrane</keyword>
<dbReference type="Gene3D" id="3.30.70.1440">
    <property type="entry name" value="Multidrug efflux transporter AcrB pore domain"/>
    <property type="match status" value="1"/>
</dbReference>
<dbReference type="InterPro" id="IPR001036">
    <property type="entry name" value="Acrflvin-R"/>
</dbReference>
<dbReference type="SUPFAM" id="SSF82714">
    <property type="entry name" value="Multidrug efflux transporter AcrB TolC docking domain, DN and DC subdomains"/>
    <property type="match status" value="2"/>
</dbReference>
<feature type="transmembrane region" description="Helical" evidence="1">
    <location>
        <begin position="483"/>
        <end position="506"/>
    </location>
</feature>
<feature type="transmembrane region" description="Helical" evidence="1">
    <location>
        <begin position="451"/>
        <end position="471"/>
    </location>
</feature>
<gene>
    <name evidence="2" type="ORF">FHS31_001281</name>
</gene>
<feature type="transmembrane region" description="Helical" evidence="1">
    <location>
        <begin position="1005"/>
        <end position="1031"/>
    </location>
</feature>
<evidence type="ECO:0000313" key="2">
    <source>
        <dbReference type="EMBL" id="NIJ07685.1"/>
    </source>
</evidence>
<evidence type="ECO:0000313" key="3">
    <source>
        <dbReference type="Proteomes" id="UP000727456"/>
    </source>
</evidence>
<keyword evidence="1" id="KW-0472">Membrane</keyword>
<feature type="transmembrane region" description="Helical" evidence="1">
    <location>
        <begin position="409"/>
        <end position="431"/>
    </location>
</feature>
<dbReference type="PANTHER" id="PTHR32063">
    <property type="match status" value="1"/>
</dbReference>
<dbReference type="EMBL" id="JAAOZC010000002">
    <property type="protein sequence ID" value="NIJ07685.1"/>
    <property type="molecule type" value="Genomic_DNA"/>
</dbReference>
<protein>
    <submittedName>
        <fullName evidence="2">Multidrug efflux pump</fullName>
    </submittedName>
</protein>
<organism evidence="2 3">
    <name type="scientific">Sphingomonas vulcanisoli</name>
    <dbReference type="NCBI Taxonomy" id="1658060"/>
    <lineage>
        <taxon>Bacteria</taxon>
        <taxon>Pseudomonadati</taxon>
        <taxon>Pseudomonadota</taxon>
        <taxon>Alphaproteobacteria</taxon>
        <taxon>Sphingomonadales</taxon>
        <taxon>Sphingomonadaceae</taxon>
        <taxon>Sphingomonas</taxon>
    </lineage>
</organism>